<proteinExistence type="predicted"/>
<evidence type="ECO:0000313" key="2">
    <source>
        <dbReference type="Proteomes" id="UP001356427"/>
    </source>
</evidence>
<protein>
    <submittedName>
        <fullName evidence="1">Uncharacterized protein</fullName>
    </submittedName>
</protein>
<dbReference type="EMBL" id="JAGTTL010000023">
    <property type="protein sequence ID" value="KAK6304213.1"/>
    <property type="molecule type" value="Genomic_DNA"/>
</dbReference>
<organism evidence="1 2">
    <name type="scientific">Coregonus suidteri</name>
    <dbReference type="NCBI Taxonomy" id="861788"/>
    <lineage>
        <taxon>Eukaryota</taxon>
        <taxon>Metazoa</taxon>
        <taxon>Chordata</taxon>
        <taxon>Craniata</taxon>
        <taxon>Vertebrata</taxon>
        <taxon>Euteleostomi</taxon>
        <taxon>Actinopterygii</taxon>
        <taxon>Neopterygii</taxon>
        <taxon>Teleostei</taxon>
        <taxon>Protacanthopterygii</taxon>
        <taxon>Salmoniformes</taxon>
        <taxon>Salmonidae</taxon>
        <taxon>Coregoninae</taxon>
        <taxon>Coregonus</taxon>
    </lineage>
</organism>
<sequence length="69" mass="7776">MFIVSSPPLKHAQLQATVNKHRKEHFKLQPVKASLKEGGVLKIGRAVPLSHSVLFYDQSLPFSQRTKPQ</sequence>
<dbReference type="AlphaFoldDB" id="A0AAN8L4N7"/>
<evidence type="ECO:0000313" key="1">
    <source>
        <dbReference type="EMBL" id="KAK6304213.1"/>
    </source>
</evidence>
<gene>
    <name evidence="1" type="ORF">J4Q44_G00247990</name>
</gene>
<keyword evidence="2" id="KW-1185">Reference proteome</keyword>
<accession>A0AAN8L4N7</accession>
<dbReference type="Proteomes" id="UP001356427">
    <property type="component" value="Unassembled WGS sequence"/>
</dbReference>
<name>A0AAN8L4N7_9TELE</name>
<reference evidence="1 2" key="1">
    <citation type="submission" date="2021-04" db="EMBL/GenBank/DDBJ databases">
        <authorList>
            <person name="De Guttry C."/>
            <person name="Zahm M."/>
            <person name="Klopp C."/>
            <person name="Cabau C."/>
            <person name="Louis A."/>
            <person name="Berthelot C."/>
            <person name="Parey E."/>
            <person name="Roest Crollius H."/>
            <person name="Montfort J."/>
            <person name="Robinson-Rechavi M."/>
            <person name="Bucao C."/>
            <person name="Bouchez O."/>
            <person name="Gislard M."/>
            <person name="Lluch J."/>
            <person name="Milhes M."/>
            <person name="Lampietro C."/>
            <person name="Lopez Roques C."/>
            <person name="Donnadieu C."/>
            <person name="Braasch I."/>
            <person name="Desvignes T."/>
            <person name="Postlethwait J."/>
            <person name="Bobe J."/>
            <person name="Wedekind C."/>
            <person name="Guiguen Y."/>
        </authorList>
    </citation>
    <scope>NUCLEOTIDE SEQUENCE [LARGE SCALE GENOMIC DNA]</scope>
    <source>
        <strain evidence="1">Cs_M1</strain>
        <tissue evidence="1">Blood</tissue>
    </source>
</reference>
<comment type="caution">
    <text evidence="1">The sequence shown here is derived from an EMBL/GenBank/DDBJ whole genome shotgun (WGS) entry which is preliminary data.</text>
</comment>